<dbReference type="FunFam" id="3.40.640.10:FF:000009">
    <property type="entry name" value="Cystathionine gamma-synthase homolog"/>
    <property type="match status" value="1"/>
</dbReference>
<dbReference type="FunFam" id="3.90.1150.10:FF:000008">
    <property type="entry name" value="Cystathionine gamma-synthase"/>
    <property type="match status" value="1"/>
</dbReference>
<dbReference type="EMBL" id="MAYW01000051">
    <property type="protein sequence ID" value="ODS32712.1"/>
    <property type="molecule type" value="Genomic_DNA"/>
</dbReference>
<sequence>MDEGQWFFGIGGMYMKQKFETRAIHAGCEPDLETGAIMTPIFQTSTYVQKSPGEKKGYAYARTRNPTRVALEENIASLEEGNYGLAFSSGMAAITTVAQMLNAGDHVISCDDVYGGTFRVFEKVFKRHSLEFDFVDLTNPQFLEKYIKNNTKIVWLESPSNPLLKITDIEAISNIAKKNGILVVVDNTFATPFFQKPLNFGVDIVLHSTTKYLNGHSDIIGGAIVTKDKGLYDKLQFIQNAAGAVPGPFDCFLVLRGIKTLAVRMERHEENAIKIAQFLEKHPKVRSVIYPGLKSHPQHELAKKQMSGFGGIISFFIDGGLDAARSFLEKVKIFSLAESLGGVESLIEHPAIMTHASLPKEVREKLGISDELVRISVGIENIEDLIDDLEKALAD</sequence>
<comment type="similarity">
    <text evidence="2 5">Belongs to the trans-sulfuration enzymes family.</text>
</comment>
<dbReference type="Pfam" id="PF01053">
    <property type="entry name" value="Cys_Met_Meta_PP"/>
    <property type="match status" value="1"/>
</dbReference>
<evidence type="ECO:0000256" key="2">
    <source>
        <dbReference type="ARBA" id="ARBA00009077"/>
    </source>
</evidence>
<feature type="modified residue" description="N6-(pyridoxal phosphate)lysine" evidence="4">
    <location>
        <position position="211"/>
    </location>
</feature>
<proteinExistence type="inferred from homology"/>
<dbReference type="InterPro" id="IPR015424">
    <property type="entry name" value="PyrdxlP-dep_Trfase"/>
</dbReference>
<dbReference type="NCBIfam" id="NF005871">
    <property type="entry name" value="PRK07811.1"/>
    <property type="match status" value="1"/>
</dbReference>
<dbReference type="GO" id="GO:0005737">
    <property type="term" value="C:cytoplasm"/>
    <property type="evidence" value="ECO:0007669"/>
    <property type="project" value="TreeGrafter"/>
</dbReference>
<dbReference type="Gene3D" id="3.40.640.10">
    <property type="entry name" value="Type I PLP-dependent aspartate aminotransferase-like (Major domain)"/>
    <property type="match status" value="1"/>
</dbReference>
<dbReference type="Gene3D" id="3.90.1150.10">
    <property type="entry name" value="Aspartate Aminotransferase, domain 1"/>
    <property type="match status" value="1"/>
</dbReference>
<keyword evidence="3 4" id="KW-0663">Pyridoxal phosphate</keyword>
<protein>
    <submittedName>
        <fullName evidence="6">Cystathionine gamma-lyase</fullName>
    </submittedName>
</protein>
<gene>
    <name evidence="6" type="ORF">SCARUB_02152</name>
</gene>
<dbReference type="InterPro" id="IPR015422">
    <property type="entry name" value="PyrdxlP-dep_Trfase_small"/>
</dbReference>
<dbReference type="SUPFAM" id="SSF53383">
    <property type="entry name" value="PLP-dependent transferases"/>
    <property type="match status" value="1"/>
</dbReference>
<comment type="caution">
    <text evidence="6">The sequence shown here is derived from an EMBL/GenBank/DDBJ whole genome shotgun (WGS) entry which is preliminary data.</text>
</comment>
<dbReference type="PANTHER" id="PTHR11808">
    <property type="entry name" value="TRANS-SULFURATION ENZYME FAMILY MEMBER"/>
    <property type="match status" value="1"/>
</dbReference>
<accession>A0A1E3XAR6</accession>
<dbReference type="InterPro" id="IPR054542">
    <property type="entry name" value="Cys_met_metab_PP"/>
</dbReference>
<dbReference type="PIRSF" id="PIRSF001434">
    <property type="entry name" value="CGS"/>
    <property type="match status" value="1"/>
</dbReference>
<name>A0A1E3XAR6_9BACT</name>
<evidence type="ECO:0000256" key="1">
    <source>
        <dbReference type="ARBA" id="ARBA00001933"/>
    </source>
</evidence>
<evidence type="ECO:0000256" key="4">
    <source>
        <dbReference type="PIRSR" id="PIRSR001434-2"/>
    </source>
</evidence>
<dbReference type="GO" id="GO:0003962">
    <property type="term" value="F:cystathionine gamma-synthase activity"/>
    <property type="evidence" value="ECO:0007669"/>
    <property type="project" value="TreeGrafter"/>
</dbReference>
<dbReference type="AlphaFoldDB" id="A0A1E3XAR6"/>
<dbReference type="CDD" id="cd00614">
    <property type="entry name" value="CGS_like"/>
    <property type="match status" value="1"/>
</dbReference>
<dbReference type="PANTHER" id="PTHR11808:SF15">
    <property type="entry name" value="CYSTATHIONINE GAMMA-LYASE"/>
    <property type="match status" value="1"/>
</dbReference>
<dbReference type="PROSITE" id="PS00868">
    <property type="entry name" value="CYS_MET_METAB_PP"/>
    <property type="match status" value="1"/>
</dbReference>
<dbReference type="GO" id="GO:0019343">
    <property type="term" value="P:cysteine biosynthetic process via cystathionine"/>
    <property type="evidence" value="ECO:0007669"/>
    <property type="project" value="TreeGrafter"/>
</dbReference>
<dbReference type="GO" id="GO:0019346">
    <property type="term" value="P:transsulfuration"/>
    <property type="evidence" value="ECO:0007669"/>
    <property type="project" value="InterPro"/>
</dbReference>
<evidence type="ECO:0000313" key="7">
    <source>
        <dbReference type="Proteomes" id="UP000094056"/>
    </source>
</evidence>
<comment type="cofactor">
    <cofactor evidence="1 5">
        <name>pyridoxal 5'-phosphate</name>
        <dbReference type="ChEBI" id="CHEBI:597326"/>
    </cofactor>
</comment>
<organism evidence="6 7">
    <name type="scientific">Candidatus Scalindua rubra</name>
    <dbReference type="NCBI Taxonomy" id="1872076"/>
    <lineage>
        <taxon>Bacteria</taxon>
        <taxon>Pseudomonadati</taxon>
        <taxon>Planctomycetota</taxon>
        <taxon>Candidatus Brocadiia</taxon>
        <taxon>Candidatus Brocadiales</taxon>
        <taxon>Candidatus Scalinduaceae</taxon>
        <taxon>Candidatus Scalindua</taxon>
    </lineage>
</organism>
<evidence type="ECO:0000313" key="6">
    <source>
        <dbReference type="EMBL" id="ODS32712.1"/>
    </source>
</evidence>
<dbReference type="Proteomes" id="UP000094056">
    <property type="component" value="Unassembled WGS sequence"/>
</dbReference>
<evidence type="ECO:0000256" key="5">
    <source>
        <dbReference type="RuleBase" id="RU362118"/>
    </source>
</evidence>
<keyword evidence="6" id="KW-0456">Lyase</keyword>
<reference evidence="6 7" key="1">
    <citation type="submission" date="2016-07" db="EMBL/GenBank/DDBJ databases">
        <title>Draft genome of Scalindua rubra, obtained from a brine-seawater interface in the Red Sea, sheds light on salt adaptation in anammox bacteria.</title>
        <authorList>
            <person name="Speth D.R."/>
            <person name="Lagkouvardos I."/>
            <person name="Wang Y."/>
            <person name="Qian P.-Y."/>
            <person name="Dutilh B.E."/>
            <person name="Jetten M.S."/>
        </authorList>
    </citation>
    <scope>NUCLEOTIDE SEQUENCE [LARGE SCALE GENOMIC DNA]</scope>
    <source>
        <strain evidence="6">BSI-1</strain>
    </source>
</reference>
<dbReference type="InterPro" id="IPR015421">
    <property type="entry name" value="PyrdxlP-dep_Trfase_major"/>
</dbReference>
<dbReference type="InterPro" id="IPR000277">
    <property type="entry name" value="Cys/Met-Metab_PyrdxlP-dep_enz"/>
</dbReference>
<dbReference type="PATRIC" id="fig|1872076.5.peg.2538"/>
<dbReference type="GO" id="GO:0004123">
    <property type="term" value="F:cystathionine gamma-lyase activity"/>
    <property type="evidence" value="ECO:0007669"/>
    <property type="project" value="TreeGrafter"/>
</dbReference>
<dbReference type="GO" id="GO:0030170">
    <property type="term" value="F:pyridoxal phosphate binding"/>
    <property type="evidence" value="ECO:0007669"/>
    <property type="project" value="InterPro"/>
</dbReference>
<evidence type="ECO:0000256" key="3">
    <source>
        <dbReference type="ARBA" id="ARBA00022898"/>
    </source>
</evidence>